<evidence type="ECO:0000313" key="2">
    <source>
        <dbReference type="Proteomes" id="UP001597045"/>
    </source>
</evidence>
<evidence type="ECO:0000313" key="1">
    <source>
        <dbReference type="EMBL" id="MFD1045204.1"/>
    </source>
</evidence>
<name>A0ABW3M794_9PSEU</name>
<keyword evidence="2" id="KW-1185">Reference proteome</keyword>
<reference evidence="2" key="1">
    <citation type="journal article" date="2019" name="Int. J. Syst. Evol. Microbiol.">
        <title>The Global Catalogue of Microorganisms (GCM) 10K type strain sequencing project: providing services to taxonomists for standard genome sequencing and annotation.</title>
        <authorList>
            <consortium name="The Broad Institute Genomics Platform"/>
            <consortium name="The Broad Institute Genome Sequencing Center for Infectious Disease"/>
            <person name="Wu L."/>
            <person name="Ma J."/>
        </authorList>
    </citation>
    <scope>NUCLEOTIDE SEQUENCE [LARGE SCALE GENOMIC DNA]</scope>
    <source>
        <strain evidence="2">JCM 31486</strain>
    </source>
</reference>
<accession>A0ABW3M794</accession>
<comment type="caution">
    <text evidence="1">The sequence shown here is derived from an EMBL/GenBank/DDBJ whole genome shotgun (WGS) entry which is preliminary data.</text>
</comment>
<organism evidence="1 2">
    <name type="scientific">Kibdelosporangium lantanae</name>
    <dbReference type="NCBI Taxonomy" id="1497396"/>
    <lineage>
        <taxon>Bacteria</taxon>
        <taxon>Bacillati</taxon>
        <taxon>Actinomycetota</taxon>
        <taxon>Actinomycetes</taxon>
        <taxon>Pseudonocardiales</taxon>
        <taxon>Pseudonocardiaceae</taxon>
        <taxon>Kibdelosporangium</taxon>
    </lineage>
</organism>
<gene>
    <name evidence="1" type="ORF">ACFQ1S_06170</name>
</gene>
<protein>
    <submittedName>
        <fullName evidence="1">Uncharacterized protein</fullName>
    </submittedName>
</protein>
<proteinExistence type="predicted"/>
<sequence>MAAGWSARKSSWTEYEVRHVYAELEFFGHAGKTTFHGIVDPDRVTELADQFASLGLACSIELYAFDNGPLLRELQVEGRADIPLEQGG</sequence>
<dbReference type="EMBL" id="JBHTIS010000232">
    <property type="protein sequence ID" value="MFD1045204.1"/>
    <property type="molecule type" value="Genomic_DNA"/>
</dbReference>
<dbReference type="Proteomes" id="UP001597045">
    <property type="component" value="Unassembled WGS sequence"/>
</dbReference>